<feature type="compositionally biased region" description="Basic and acidic residues" evidence="1">
    <location>
        <begin position="134"/>
        <end position="162"/>
    </location>
</feature>
<name>A0A556TWJ0_BAGYA</name>
<evidence type="ECO:0000313" key="2">
    <source>
        <dbReference type="EMBL" id="TSK98435.1"/>
    </source>
</evidence>
<protein>
    <submittedName>
        <fullName evidence="2">Uncharacterized protein</fullName>
    </submittedName>
</protein>
<proteinExistence type="predicted"/>
<accession>A0A556TWJ0</accession>
<organism evidence="2 3">
    <name type="scientific">Bagarius yarrelli</name>
    <name type="common">Goonch</name>
    <name type="synonym">Bagrus yarrelli</name>
    <dbReference type="NCBI Taxonomy" id="175774"/>
    <lineage>
        <taxon>Eukaryota</taxon>
        <taxon>Metazoa</taxon>
        <taxon>Chordata</taxon>
        <taxon>Craniata</taxon>
        <taxon>Vertebrata</taxon>
        <taxon>Euteleostomi</taxon>
        <taxon>Actinopterygii</taxon>
        <taxon>Neopterygii</taxon>
        <taxon>Teleostei</taxon>
        <taxon>Ostariophysi</taxon>
        <taxon>Siluriformes</taxon>
        <taxon>Sisoridae</taxon>
        <taxon>Sisorinae</taxon>
        <taxon>Bagarius</taxon>
    </lineage>
</organism>
<dbReference type="InterPro" id="IPR038948">
    <property type="entry name" value="POLR1D-like"/>
</dbReference>
<dbReference type="PANTHER" id="PTHR34769:SF1">
    <property type="entry name" value="RNA POLYMERASE I AND III SUBUNIT D"/>
    <property type="match status" value="1"/>
</dbReference>
<comment type="caution">
    <text evidence="2">The sequence shown here is derived from an EMBL/GenBank/DDBJ whole genome shotgun (WGS) entry which is preliminary data.</text>
</comment>
<reference evidence="2 3" key="1">
    <citation type="journal article" date="2019" name="Genome Biol. Evol.">
        <title>Whole-Genome Sequencing of the Giant Devil Catfish, Bagarius yarrelli.</title>
        <authorList>
            <person name="Jiang W."/>
            <person name="Lv Y."/>
            <person name="Cheng L."/>
            <person name="Yang K."/>
            <person name="Chao B."/>
            <person name="Wang X."/>
            <person name="Li Y."/>
            <person name="Pan X."/>
            <person name="You X."/>
            <person name="Zhang Y."/>
            <person name="Yang J."/>
            <person name="Li J."/>
            <person name="Zhang X."/>
            <person name="Liu S."/>
            <person name="Sun C."/>
            <person name="Yang J."/>
            <person name="Shi Q."/>
        </authorList>
    </citation>
    <scope>NUCLEOTIDE SEQUENCE [LARGE SCALE GENOMIC DNA]</scope>
    <source>
        <strain evidence="2">JWS20170419001</strain>
        <tissue evidence="2">Muscle</tissue>
    </source>
</reference>
<feature type="compositionally biased region" description="Basic residues" evidence="1">
    <location>
        <begin position="200"/>
        <end position="214"/>
    </location>
</feature>
<feature type="region of interest" description="Disordered" evidence="1">
    <location>
        <begin position="122"/>
        <end position="222"/>
    </location>
</feature>
<gene>
    <name evidence="2" type="ORF">Baya_5349</name>
</gene>
<dbReference type="PANTHER" id="PTHR34769">
    <property type="entry name" value="RCG42593, ISOFORM CRA_A"/>
    <property type="match status" value="1"/>
</dbReference>
<dbReference type="Proteomes" id="UP000319801">
    <property type="component" value="Unassembled WGS sequence"/>
</dbReference>
<sequence length="222" mass="25499">MLTYTTLSCASSKRLIPVPKWDDLDDFGHIRRIRFGRRRVSMRSVDPLLLQHDHAPYQQRCAVIGQPHPLFPSGRAVEELLKEASRGRVRAETMGPAGWMKCPLGSTNKRFLLNTLRPCTAERRSVSRSASTRGAEDSRDEKDRRSRDQHHHPEDRKSSYRKDSKHRNERHRSHSQSSLPCDSSMRRLASTDHAPSHSSQSKRTRSRSPIRAMKKSAERTGK</sequence>
<dbReference type="AlphaFoldDB" id="A0A556TWJ0"/>
<dbReference type="EMBL" id="VCAZ01000024">
    <property type="protein sequence ID" value="TSK98435.1"/>
    <property type="molecule type" value="Genomic_DNA"/>
</dbReference>
<feature type="compositionally biased region" description="Basic residues" evidence="1">
    <location>
        <begin position="163"/>
        <end position="174"/>
    </location>
</feature>
<evidence type="ECO:0000313" key="3">
    <source>
        <dbReference type="Proteomes" id="UP000319801"/>
    </source>
</evidence>
<evidence type="ECO:0000256" key="1">
    <source>
        <dbReference type="SAM" id="MobiDB-lite"/>
    </source>
</evidence>
<dbReference type="OrthoDB" id="6352295at2759"/>
<keyword evidence="3" id="KW-1185">Reference proteome</keyword>